<dbReference type="Gene3D" id="1.10.1240.10">
    <property type="entry name" value="Methionine synthase domain"/>
    <property type="match status" value="1"/>
</dbReference>
<dbReference type="EMBL" id="CP058215">
    <property type="protein sequence ID" value="QLC49782.1"/>
    <property type="molecule type" value="Genomic_DNA"/>
</dbReference>
<proteinExistence type="predicted"/>
<name>A0A7D5I8G1_9EURY</name>
<protein>
    <submittedName>
        <fullName evidence="2">B12-binding domain-containing protein</fullName>
    </submittedName>
</protein>
<dbReference type="Pfam" id="PF02607">
    <property type="entry name" value="B12-binding_2"/>
    <property type="match status" value="1"/>
</dbReference>
<dbReference type="RefSeq" id="WP_176964838.1">
    <property type="nucleotide sequence ID" value="NZ_CP058215.1"/>
</dbReference>
<sequence>MTLTKDEIIDSARHAVIDLDESAVERIANEALEAGMDPVDLIEQGFIEGLKSVGDLFEEGKSQISRVLEASHIVNSGINALKPAIVSSDSDFCQFGNLIVGI</sequence>
<dbReference type="InterPro" id="IPR036594">
    <property type="entry name" value="Meth_synthase_dom"/>
</dbReference>
<dbReference type="KEGG" id="mzi:HWN40_05750"/>
<dbReference type="Proteomes" id="UP000509594">
    <property type="component" value="Chromosome"/>
</dbReference>
<dbReference type="OrthoDB" id="123028at2157"/>
<organism evidence="2 3">
    <name type="scientific">Methanolobus zinderi</name>
    <dbReference type="NCBI Taxonomy" id="536044"/>
    <lineage>
        <taxon>Archaea</taxon>
        <taxon>Methanobacteriati</taxon>
        <taxon>Methanobacteriota</taxon>
        <taxon>Stenosarchaea group</taxon>
        <taxon>Methanomicrobia</taxon>
        <taxon>Methanosarcinales</taxon>
        <taxon>Methanosarcinaceae</taxon>
        <taxon>Methanolobus</taxon>
    </lineage>
</organism>
<dbReference type="SMART" id="SM01018">
    <property type="entry name" value="B12-binding_2"/>
    <property type="match status" value="1"/>
</dbReference>
<dbReference type="GeneID" id="55821159"/>
<accession>A0A7D5I8G1</accession>
<keyword evidence="3" id="KW-1185">Reference proteome</keyword>
<reference evidence="2 3" key="1">
    <citation type="submission" date="2020-06" db="EMBL/GenBank/DDBJ databases">
        <title>Methanolobus halotolerans sp. nov., isolated from a saline lake Tus in Siberia.</title>
        <authorList>
            <person name="Shen Y."/>
            <person name="Chen S.-C."/>
            <person name="Lai M.-C."/>
            <person name="Huang H.-H."/>
            <person name="Chiu H.-H."/>
            <person name="Tang S.-L."/>
            <person name="Rogozin D.Y."/>
            <person name="Degermendzhy A.G."/>
        </authorList>
    </citation>
    <scope>NUCLEOTIDE SEQUENCE [LARGE SCALE GENOMIC DNA]</scope>
    <source>
        <strain evidence="2 3">DSM 21339</strain>
    </source>
</reference>
<dbReference type="SUPFAM" id="SSF47644">
    <property type="entry name" value="Methionine synthase domain"/>
    <property type="match status" value="1"/>
</dbReference>
<feature type="domain" description="B12-binding N-terminal" evidence="1">
    <location>
        <begin position="1"/>
        <end position="93"/>
    </location>
</feature>
<evidence type="ECO:0000313" key="2">
    <source>
        <dbReference type="EMBL" id="QLC49782.1"/>
    </source>
</evidence>
<gene>
    <name evidence="2" type="ORF">HWN40_05750</name>
</gene>
<dbReference type="AlphaFoldDB" id="A0A7D5I8G1"/>
<dbReference type="PROSITE" id="PS51337">
    <property type="entry name" value="B12_BINDING_NTER"/>
    <property type="match status" value="1"/>
</dbReference>
<evidence type="ECO:0000259" key="1">
    <source>
        <dbReference type="PROSITE" id="PS51337"/>
    </source>
</evidence>
<dbReference type="InterPro" id="IPR003759">
    <property type="entry name" value="Cbl-bd_cap"/>
</dbReference>
<evidence type="ECO:0000313" key="3">
    <source>
        <dbReference type="Proteomes" id="UP000509594"/>
    </source>
</evidence>